<dbReference type="AlphaFoldDB" id="A0ABD2CY50"/>
<evidence type="ECO:0000313" key="1">
    <source>
        <dbReference type="EMBL" id="KAL2750051.1"/>
    </source>
</evidence>
<keyword evidence="2" id="KW-1185">Reference proteome</keyword>
<reference evidence="1 2" key="1">
    <citation type="journal article" date="2024" name="Ann. Entomol. Soc. Am.">
        <title>Genomic analyses of the southern and eastern yellowjacket wasps (Hymenoptera: Vespidae) reveal evolutionary signatures of social life.</title>
        <authorList>
            <person name="Catto M.A."/>
            <person name="Caine P.B."/>
            <person name="Orr S.E."/>
            <person name="Hunt B.G."/>
            <person name="Goodisman M.A.D."/>
        </authorList>
    </citation>
    <scope>NUCLEOTIDE SEQUENCE [LARGE SCALE GENOMIC DNA]</scope>
    <source>
        <strain evidence="1">232</strain>
        <tissue evidence="1">Head and thorax</tissue>
    </source>
</reference>
<accession>A0ABD2CY50</accession>
<comment type="caution">
    <text evidence="1">The sequence shown here is derived from an EMBL/GenBank/DDBJ whole genome shotgun (WGS) entry which is preliminary data.</text>
</comment>
<dbReference type="EMBL" id="JAYRBN010000026">
    <property type="protein sequence ID" value="KAL2750051.1"/>
    <property type="molecule type" value="Genomic_DNA"/>
</dbReference>
<proteinExistence type="predicted"/>
<organism evidence="1 2">
    <name type="scientific">Vespula maculifrons</name>
    <name type="common">Eastern yellow jacket</name>
    <name type="synonym">Wasp</name>
    <dbReference type="NCBI Taxonomy" id="7453"/>
    <lineage>
        <taxon>Eukaryota</taxon>
        <taxon>Metazoa</taxon>
        <taxon>Ecdysozoa</taxon>
        <taxon>Arthropoda</taxon>
        <taxon>Hexapoda</taxon>
        <taxon>Insecta</taxon>
        <taxon>Pterygota</taxon>
        <taxon>Neoptera</taxon>
        <taxon>Endopterygota</taxon>
        <taxon>Hymenoptera</taxon>
        <taxon>Apocrita</taxon>
        <taxon>Aculeata</taxon>
        <taxon>Vespoidea</taxon>
        <taxon>Vespidae</taxon>
        <taxon>Vespinae</taxon>
        <taxon>Vespula</taxon>
    </lineage>
</organism>
<dbReference type="Proteomes" id="UP001607303">
    <property type="component" value="Unassembled WGS sequence"/>
</dbReference>
<name>A0ABD2CY50_VESMC</name>
<evidence type="ECO:0000313" key="2">
    <source>
        <dbReference type="Proteomes" id="UP001607303"/>
    </source>
</evidence>
<protein>
    <submittedName>
        <fullName evidence="1">Uncharacterized protein</fullName>
    </submittedName>
</protein>
<gene>
    <name evidence="1" type="ORF">V1477_002122</name>
</gene>
<sequence>MAAITTSMSIKPAIAMPMAKLLCDMQILLGSSIVCQNIEFYELSHDLAIYGTSEAKQYTYIVGCDTNADLPFVIDQPLFSPTQTISDQTIGDFQTKHLLFVNTDDQSQWITDLHVLCHLMPRWISAEDLHRASRHRSGCLSIKKKKKKKLHFSSMGYTRVNLSRREKSKSKKISLTSRSIRVHLDVIDITRRHYHYGHPARSLANCVQSVTSIFHEIQQNMVHHKSQGSLPKVIVGLRNKRAYCSVPSLAGGYCQDEVIRGPQLIEYTTLYNVCLRSIFPSTHQKLKIISASLTTSRGDWFYLNLSKTLMRTFRQ</sequence>